<protein>
    <recommendedName>
        <fullName evidence="4">Glycosyltransferase 61 catalytic domain-containing protein</fullName>
    </recommendedName>
</protein>
<keyword evidence="2" id="KW-0808">Transferase</keyword>
<keyword evidence="3" id="KW-0325">Glycoprotein</keyword>
<evidence type="ECO:0000313" key="5">
    <source>
        <dbReference type="EMBL" id="KAK9828936.1"/>
    </source>
</evidence>
<gene>
    <name evidence="5" type="ORF">WJX72_002900</name>
</gene>
<evidence type="ECO:0000256" key="3">
    <source>
        <dbReference type="ARBA" id="ARBA00023180"/>
    </source>
</evidence>
<reference evidence="5 6" key="1">
    <citation type="journal article" date="2024" name="Nat. Commun.">
        <title>Phylogenomics reveals the evolutionary origins of lichenization in chlorophyte algae.</title>
        <authorList>
            <person name="Puginier C."/>
            <person name="Libourel C."/>
            <person name="Otte J."/>
            <person name="Skaloud P."/>
            <person name="Haon M."/>
            <person name="Grisel S."/>
            <person name="Petersen M."/>
            <person name="Berrin J.G."/>
            <person name="Delaux P.M."/>
            <person name="Dal Grande F."/>
            <person name="Keller J."/>
        </authorList>
    </citation>
    <scope>NUCLEOTIDE SEQUENCE [LARGE SCALE GENOMIC DNA]</scope>
    <source>
        <strain evidence="5 6">SAG 2043</strain>
    </source>
</reference>
<evidence type="ECO:0000313" key="6">
    <source>
        <dbReference type="Proteomes" id="UP001489004"/>
    </source>
</evidence>
<comment type="caution">
    <text evidence="5">The sequence shown here is derived from an EMBL/GenBank/DDBJ whole genome shotgun (WGS) entry which is preliminary data.</text>
</comment>
<dbReference type="EMBL" id="JALJOR010000001">
    <property type="protein sequence ID" value="KAK9828936.1"/>
    <property type="molecule type" value="Genomic_DNA"/>
</dbReference>
<sequence>MRFAQRAAYSMLIVTRAGRRALLNAEELQRMAVAAGFSARLVDFETLPFKQQLELVVQTDVLLAVHGAACVYAGFLKPSAVSVELRPYKFSDSYHFYHVYSNWAAMSGIKHVMWHNRNVSNIRAGAALVDDYKNHDTIVAPDEVSLVLGAVQKELGRRPSRRDITRTLLLNSFVMPCDNSHNDVHNPDCVCPRDRTDGVIKNA</sequence>
<organism evidence="5 6">
    <name type="scientific">[Myrmecia] bisecta</name>
    <dbReference type="NCBI Taxonomy" id="41462"/>
    <lineage>
        <taxon>Eukaryota</taxon>
        <taxon>Viridiplantae</taxon>
        <taxon>Chlorophyta</taxon>
        <taxon>core chlorophytes</taxon>
        <taxon>Trebouxiophyceae</taxon>
        <taxon>Trebouxiales</taxon>
        <taxon>Trebouxiaceae</taxon>
        <taxon>Myrmecia</taxon>
    </lineage>
</organism>
<dbReference type="Proteomes" id="UP001489004">
    <property type="component" value="Unassembled WGS sequence"/>
</dbReference>
<evidence type="ECO:0000256" key="2">
    <source>
        <dbReference type="ARBA" id="ARBA00022679"/>
    </source>
</evidence>
<proteinExistence type="predicted"/>
<dbReference type="Pfam" id="PF04577">
    <property type="entry name" value="Glyco_transf_61"/>
    <property type="match status" value="1"/>
</dbReference>
<dbReference type="AlphaFoldDB" id="A0AAW1R6A9"/>
<accession>A0AAW1R6A9</accession>
<keyword evidence="6" id="KW-1185">Reference proteome</keyword>
<name>A0AAW1R6A9_9CHLO</name>
<dbReference type="GO" id="GO:0005794">
    <property type="term" value="C:Golgi apparatus"/>
    <property type="evidence" value="ECO:0007669"/>
    <property type="project" value="UniProtKB-ARBA"/>
</dbReference>
<dbReference type="InterPro" id="IPR049625">
    <property type="entry name" value="Glyco_transf_61_cat"/>
</dbReference>
<evidence type="ECO:0000256" key="1">
    <source>
        <dbReference type="ARBA" id="ARBA00022676"/>
    </source>
</evidence>
<dbReference type="InterPro" id="IPR007657">
    <property type="entry name" value="Glycosyltransferase_61"/>
</dbReference>
<feature type="domain" description="Glycosyltransferase 61 catalytic" evidence="4">
    <location>
        <begin position="10"/>
        <end position="81"/>
    </location>
</feature>
<evidence type="ECO:0000259" key="4">
    <source>
        <dbReference type="Pfam" id="PF04577"/>
    </source>
</evidence>
<dbReference type="PANTHER" id="PTHR20961">
    <property type="entry name" value="GLYCOSYLTRANSFERASE"/>
    <property type="match status" value="1"/>
</dbReference>
<keyword evidence="1" id="KW-0328">Glycosyltransferase</keyword>
<dbReference type="GO" id="GO:0016763">
    <property type="term" value="F:pentosyltransferase activity"/>
    <property type="evidence" value="ECO:0007669"/>
    <property type="project" value="UniProtKB-ARBA"/>
</dbReference>